<dbReference type="Proteomes" id="UP000282322">
    <property type="component" value="Unassembled WGS sequence"/>
</dbReference>
<feature type="domain" description="NAD-dependent epimerase/dehydratase" evidence="2">
    <location>
        <begin position="99"/>
        <end position="183"/>
    </location>
</feature>
<dbReference type="InterPro" id="IPR001509">
    <property type="entry name" value="Epimerase_deHydtase"/>
</dbReference>
<dbReference type="InterPro" id="IPR036291">
    <property type="entry name" value="NAD(P)-bd_dom_sf"/>
</dbReference>
<reference evidence="3 4" key="1">
    <citation type="submission" date="2018-11" db="EMBL/GenBank/DDBJ databases">
        <title>Taxonoimc description of Halomarina strain SPP-AMP-1.</title>
        <authorList>
            <person name="Pal Y."/>
            <person name="Srinivasana K."/>
            <person name="Verma A."/>
            <person name="Kumar P."/>
        </authorList>
    </citation>
    <scope>NUCLEOTIDE SEQUENCE [LARGE SCALE GENOMIC DNA]</scope>
    <source>
        <strain evidence="3 4">SPP-AMP-1</strain>
    </source>
</reference>
<gene>
    <name evidence="3" type="ORF">EIK79_12660</name>
</gene>
<evidence type="ECO:0000313" key="4">
    <source>
        <dbReference type="Proteomes" id="UP000282322"/>
    </source>
</evidence>
<accession>A0A3P3R7S3</accession>
<proteinExistence type="inferred from homology"/>
<dbReference type="RefSeq" id="WP_124955475.1">
    <property type="nucleotide sequence ID" value="NZ_RRCH01000028.1"/>
</dbReference>
<dbReference type="AlphaFoldDB" id="A0A3P3R7S3"/>
<dbReference type="Gene3D" id="3.90.25.10">
    <property type="entry name" value="UDP-galactose 4-epimerase, domain 1"/>
    <property type="match status" value="1"/>
</dbReference>
<dbReference type="SUPFAM" id="SSF51735">
    <property type="entry name" value="NAD(P)-binding Rossmann-fold domains"/>
    <property type="match status" value="1"/>
</dbReference>
<dbReference type="PANTHER" id="PTHR43000">
    <property type="entry name" value="DTDP-D-GLUCOSE 4,6-DEHYDRATASE-RELATED"/>
    <property type="match status" value="1"/>
</dbReference>
<evidence type="ECO:0000256" key="1">
    <source>
        <dbReference type="ARBA" id="ARBA00007637"/>
    </source>
</evidence>
<name>A0A3P3R7S3_9EURY</name>
<dbReference type="OrthoDB" id="4907at2157"/>
<sequence length="220" mass="24378">MDILVTGECGYTGCVLVPLLQAKETVDTATGLDTFSTGSPRNLLGACIRSDSNVEFQRDDVHDYSNVEHATQGVDTITPLEEVTGVSSTYDRKDERLLVDSVSDEHLRGTALRISTNYGYTPGVGFHFPISQLTYRTATDQPLTERGDGTNRRPFIHVGDAARAPKQTACNPDTWSDIMYNIGWDEEKTRVSDTAEIICKTTSIDIDITCIERMYNEKVN</sequence>
<dbReference type="Pfam" id="PF01370">
    <property type="entry name" value="Epimerase"/>
    <property type="match status" value="1"/>
</dbReference>
<keyword evidence="4" id="KW-1185">Reference proteome</keyword>
<comment type="caution">
    <text evidence="3">The sequence shown here is derived from an EMBL/GenBank/DDBJ whole genome shotgun (WGS) entry which is preliminary data.</text>
</comment>
<protein>
    <submittedName>
        <fullName evidence="3">NAD-dependent epimerase/dehydratase family protein</fullName>
    </submittedName>
</protein>
<dbReference type="EMBL" id="RRCH01000028">
    <property type="protein sequence ID" value="RRJ29486.1"/>
    <property type="molecule type" value="Genomic_DNA"/>
</dbReference>
<comment type="similarity">
    <text evidence="1">Belongs to the NAD(P)-dependent epimerase/dehydratase family.</text>
</comment>
<evidence type="ECO:0000313" key="3">
    <source>
        <dbReference type="EMBL" id="RRJ29486.1"/>
    </source>
</evidence>
<evidence type="ECO:0000259" key="2">
    <source>
        <dbReference type="Pfam" id="PF01370"/>
    </source>
</evidence>
<dbReference type="Gene3D" id="3.40.50.720">
    <property type="entry name" value="NAD(P)-binding Rossmann-like Domain"/>
    <property type="match status" value="2"/>
</dbReference>
<organism evidence="3 4">
    <name type="scientific">Halocatena pleomorpha</name>
    <dbReference type="NCBI Taxonomy" id="1785090"/>
    <lineage>
        <taxon>Archaea</taxon>
        <taxon>Methanobacteriati</taxon>
        <taxon>Methanobacteriota</taxon>
        <taxon>Stenosarchaea group</taxon>
        <taxon>Halobacteria</taxon>
        <taxon>Halobacteriales</taxon>
        <taxon>Natronomonadaceae</taxon>
        <taxon>Halocatena</taxon>
    </lineage>
</organism>